<dbReference type="NCBIfam" id="TIGR00136">
    <property type="entry name" value="mnmG_gidA"/>
    <property type="match status" value="1"/>
</dbReference>
<dbReference type="Pfam" id="PF13932">
    <property type="entry name" value="SAM_GIDA_C"/>
    <property type="match status" value="1"/>
</dbReference>
<dbReference type="FunFam" id="3.50.50.60:FF:000002">
    <property type="entry name" value="tRNA uridine 5-carboxymethylaminomethyl modification enzyme MnmG"/>
    <property type="match status" value="1"/>
</dbReference>
<dbReference type="SMART" id="SM01228">
    <property type="entry name" value="GIDA_assoc_3"/>
    <property type="match status" value="1"/>
</dbReference>
<evidence type="ECO:0000256" key="7">
    <source>
        <dbReference type="ARBA" id="ARBA00022694"/>
    </source>
</evidence>
<evidence type="ECO:0000256" key="3">
    <source>
        <dbReference type="ARBA" id="ARBA00007653"/>
    </source>
</evidence>
<dbReference type="Pfam" id="PF21680">
    <property type="entry name" value="GIDA_C_1st"/>
    <property type="match status" value="1"/>
</dbReference>
<dbReference type="Gene3D" id="1.10.10.1800">
    <property type="entry name" value="tRNA uridine 5-carboxymethylaminomethyl modification enzyme MnmG/GidA"/>
    <property type="match status" value="1"/>
</dbReference>
<keyword evidence="5 12" id="KW-0963">Cytoplasm</keyword>
<accession>A0A931ASM4</accession>
<name>A0A931ASM4_9FIRM</name>
<comment type="caution">
    <text evidence="14">The sequence shown here is derived from an EMBL/GenBank/DDBJ whole genome shotgun (WGS) entry which is preliminary data.</text>
</comment>
<protein>
    <recommendedName>
        <fullName evidence="4 12">tRNA uridine 5-carboxymethylaminomethyl modification enzyme MnmG</fullName>
    </recommendedName>
    <alternativeName>
        <fullName evidence="11 12">Glucose-inhibited division protein A</fullName>
    </alternativeName>
</protein>
<sequence>MSKYFSTYPKEYDVIVVGAGHAGSEASLAAARMGFDVLTLTVNLDHVAFMPCNPSLGGPGKSHIVREIDALGGEMAINMDETMTQIRMLNTSKGPAVHGLRGQSDKVKYHQRMKSVLENQENLDLKQAIVEDLEVESGEVKGVITKTGILYKGKKVILTTGTFLKGRIIIGEAKFNSGPNQQYPANKLSNALKKLGFNLLRFKTGTPPRVNGRSIDFSSLEEQSGEEGLSFSFLSDSLKGEQDSCWLTYSNEETHEIIRENEDRTPLFSGEIDGVGPRYCPSIEDKVIRFPDKERHQFFLEPEGRGTKEFYISGFSTSLPLDVQIDMVRTLKGMENVEIMRPGYAIEYDCVASGQFDLTLETRLVDGLYTAGQLNGTSGYEEAAGQGLIAAINAVRSLQNKEPIILKRSESYIGVLIDELVTKEPREPYRMMTSRAEHRLLLRQDNADQRLTPLGREIGLVDDKRWEHYQNKIEQINELREYLKNNRITPTKEVRDILEELSSGNLSKPASLEKILRRPAIEYKDLSRLVDDLPEYPAEITEQIEISVKYEGYIERQLKQVKQFDKLENKLLPEDINYQELDNLRQEAREKLNKVKPRSVGQASRIAGVSPADIQVLMIYLEKNRKNKQKVNNEGEK</sequence>
<dbReference type="InterPro" id="IPR040131">
    <property type="entry name" value="MnmG_N"/>
</dbReference>
<dbReference type="InterPro" id="IPR049312">
    <property type="entry name" value="GIDA_C_N"/>
</dbReference>
<dbReference type="GO" id="GO:0030488">
    <property type="term" value="P:tRNA methylation"/>
    <property type="evidence" value="ECO:0007669"/>
    <property type="project" value="TreeGrafter"/>
</dbReference>
<dbReference type="Pfam" id="PF01134">
    <property type="entry name" value="GIDA"/>
    <property type="match status" value="1"/>
</dbReference>
<comment type="caution">
    <text evidence="12">Lacks conserved residue(s) required for the propagation of feature annotation.</text>
</comment>
<keyword evidence="15" id="KW-1185">Reference proteome</keyword>
<dbReference type="InterPro" id="IPR020595">
    <property type="entry name" value="MnmG-rel_CS"/>
</dbReference>
<evidence type="ECO:0000256" key="10">
    <source>
        <dbReference type="ARBA" id="ARBA00025948"/>
    </source>
</evidence>
<dbReference type="InterPro" id="IPR036188">
    <property type="entry name" value="FAD/NAD-bd_sf"/>
</dbReference>
<dbReference type="PRINTS" id="PR00411">
    <property type="entry name" value="PNDRDTASEI"/>
</dbReference>
<dbReference type="SUPFAM" id="SSF51905">
    <property type="entry name" value="FAD/NAD(P)-binding domain"/>
    <property type="match status" value="1"/>
</dbReference>
<comment type="subunit">
    <text evidence="10 12">Homodimer. Heterotetramer of two MnmE and two MnmG subunits.</text>
</comment>
<dbReference type="GO" id="GO:0050660">
    <property type="term" value="F:flavin adenine dinucleotide binding"/>
    <property type="evidence" value="ECO:0007669"/>
    <property type="project" value="UniProtKB-UniRule"/>
</dbReference>
<dbReference type="InterPro" id="IPR004416">
    <property type="entry name" value="MnmG"/>
</dbReference>
<comment type="subcellular location">
    <subcellularLocation>
        <location evidence="12">Cytoplasm</location>
    </subcellularLocation>
</comment>
<reference evidence="14" key="1">
    <citation type="submission" date="2020-11" db="EMBL/GenBank/DDBJ databases">
        <title>Halonatronomonas betainensis gen. nov., sp. nov. a novel haloalkaliphilic representative of the family Halanaerobiacae capable of betaine degradation.</title>
        <authorList>
            <person name="Boltyanskaya Y."/>
            <person name="Kevbrin V."/>
            <person name="Detkova E."/>
            <person name="Grouzdev D.S."/>
            <person name="Koziaeva V."/>
            <person name="Zhilina T."/>
        </authorList>
    </citation>
    <scope>NUCLEOTIDE SEQUENCE</scope>
    <source>
        <strain evidence="14">Z-7014</strain>
    </source>
</reference>
<evidence type="ECO:0000313" key="14">
    <source>
        <dbReference type="EMBL" id="MBF8437702.1"/>
    </source>
</evidence>
<dbReference type="GO" id="GO:0002098">
    <property type="term" value="P:tRNA wobble uridine modification"/>
    <property type="evidence" value="ECO:0007669"/>
    <property type="project" value="InterPro"/>
</dbReference>
<keyword evidence="9 12" id="KW-0520">NAD</keyword>
<dbReference type="EMBL" id="JADPIE010000007">
    <property type="protein sequence ID" value="MBF8437702.1"/>
    <property type="molecule type" value="Genomic_DNA"/>
</dbReference>
<comment type="function">
    <text evidence="2 12">NAD-binding protein involved in the addition of a carboxymethylaminomethyl (cmnm) group at the wobble position (U34) of certain tRNAs, forming tRNA-cmnm(5)s(2)U34.</text>
</comment>
<dbReference type="PROSITE" id="PS01280">
    <property type="entry name" value="GIDA_1"/>
    <property type="match status" value="1"/>
</dbReference>
<evidence type="ECO:0000256" key="11">
    <source>
        <dbReference type="ARBA" id="ARBA00031800"/>
    </source>
</evidence>
<dbReference type="AlphaFoldDB" id="A0A931ASM4"/>
<evidence type="ECO:0000256" key="4">
    <source>
        <dbReference type="ARBA" id="ARBA00020461"/>
    </source>
</evidence>
<dbReference type="InterPro" id="IPR047001">
    <property type="entry name" value="MnmG_C_subdom"/>
</dbReference>
<evidence type="ECO:0000259" key="13">
    <source>
        <dbReference type="SMART" id="SM01228"/>
    </source>
</evidence>
<dbReference type="PROSITE" id="PS01281">
    <property type="entry name" value="GIDA_2"/>
    <property type="match status" value="1"/>
</dbReference>
<organism evidence="14 15">
    <name type="scientific">Halonatronomonas betaini</name>
    <dbReference type="NCBI Taxonomy" id="2778430"/>
    <lineage>
        <taxon>Bacteria</taxon>
        <taxon>Bacillati</taxon>
        <taxon>Bacillota</taxon>
        <taxon>Clostridia</taxon>
        <taxon>Halanaerobiales</taxon>
        <taxon>Halarsenatibacteraceae</taxon>
        <taxon>Halonatronomonas</taxon>
    </lineage>
</organism>
<dbReference type="PANTHER" id="PTHR11806:SF0">
    <property type="entry name" value="PROTEIN MTO1 HOMOLOG, MITOCHONDRIAL"/>
    <property type="match status" value="1"/>
</dbReference>
<dbReference type="InterPro" id="IPR002218">
    <property type="entry name" value="MnmG-rel"/>
</dbReference>
<dbReference type="PANTHER" id="PTHR11806">
    <property type="entry name" value="GLUCOSE INHIBITED DIVISION PROTEIN A"/>
    <property type="match status" value="1"/>
</dbReference>
<evidence type="ECO:0000256" key="6">
    <source>
        <dbReference type="ARBA" id="ARBA00022630"/>
    </source>
</evidence>
<keyword evidence="7 12" id="KW-0819">tRNA processing</keyword>
<keyword evidence="6 12" id="KW-0285">Flavoprotein</keyword>
<comment type="similarity">
    <text evidence="3 12">Belongs to the MnmG family.</text>
</comment>
<evidence type="ECO:0000256" key="12">
    <source>
        <dbReference type="HAMAP-Rule" id="MF_00129"/>
    </source>
</evidence>
<evidence type="ECO:0000256" key="9">
    <source>
        <dbReference type="ARBA" id="ARBA00023027"/>
    </source>
</evidence>
<dbReference type="InterPro" id="IPR026904">
    <property type="entry name" value="MnmG_C"/>
</dbReference>
<comment type="cofactor">
    <cofactor evidence="1 12">
        <name>FAD</name>
        <dbReference type="ChEBI" id="CHEBI:57692"/>
    </cofactor>
</comment>
<dbReference type="FunFam" id="1.10.10.1800:FF:000001">
    <property type="entry name" value="tRNA uridine 5-carboxymethylaminomethyl modification enzyme MnmG"/>
    <property type="match status" value="1"/>
</dbReference>
<dbReference type="Gene3D" id="1.10.150.570">
    <property type="entry name" value="GidA associated domain, C-terminal subdomain"/>
    <property type="match status" value="1"/>
</dbReference>
<keyword evidence="8 12" id="KW-0274">FAD</keyword>
<evidence type="ECO:0000256" key="5">
    <source>
        <dbReference type="ARBA" id="ARBA00022490"/>
    </source>
</evidence>
<dbReference type="InterPro" id="IPR044920">
    <property type="entry name" value="MnmG_C_subdom_sf"/>
</dbReference>
<evidence type="ECO:0000313" key="15">
    <source>
        <dbReference type="Proteomes" id="UP000621436"/>
    </source>
</evidence>
<dbReference type="GO" id="GO:0005829">
    <property type="term" value="C:cytosol"/>
    <property type="evidence" value="ECO:0007669"/>
    <property type="project" value="TreeGrafter"/>
</dbReference>
<dbReference type="Proteomes" id="UP000621436">
    <property type="component" value="Unassembled WGS sequence"/>
</dbReference>
<evidence type="ECO:0000256" key="8">
    <source>
        <dbReference type="ARBA" id="ARBA00022827"/>
    </source>
</evidence>
<dbReference type="Gene3D" id="3.50.50.60">
    <property type="entry name" value="FAD/NAD(P)-binding domain"/>
    <property type="match status" value="2"/>
</dbReference>
<feature type="domain" description="tRNA uridine 5-carboxymethylaminomethyl modification enzyme C-terminal subdomain" evidence="13">
    <location>
        <begin position="548"/>
        <end position="619"/>
    </location>
</feature>
<evidence type="ECO:0000256" key="1">
    <source>
        <dbReference type="ARBA" id="ARBA00001974"/>
    </source>
</evidence>
<proteinExistence type="inferred from homology"/>
<feature type="binding site" evidence="12">
    <location>
        <begin position="18"/>
        <end position="23"/>
    </location>
    <ligand>
        <name>FAD</name>
        <dbReference type="ChEBI" id="CHEBI:57692"/>
    </ligand>
</feature>
<dbReference type="RefSeq" id="WP_270454709.1">
    <property type="nucleotide sequence ID" value="NZ_JADPIE010000007.1"/>
</dbReference>
<dbReference type="HAMAP" id="MF_00129">
    <property type="entry name" value="MnmG_GidA"/>
    <property type="match status" value="1"/>
</dbReference>
<gene>
    <name evidence="12 14" type="primary">mnmG</name>
    <name evidence="12" type="synonym">gidA</name>
    <name evidence="14" type="ORF">I0Q91_11460</name>
</gene>
<dbReference type="FunFam" id="1.10.150.570:FF:000001">
    <property type="entry name" value="tRNA uridine 5-carboxymethylaminomethyl modification enzyme MnmG"/>
    <property type="match status" value="1"/>
</dbReference>
<evidence type="ECO:0000256" key="2">
    <source>
        <dbReference type="ARBA" id="ARBA00003717"/>
    </source>
</evidence>
<feature type="binding site" evidence="12">
    <location>
        <begin position="276"/>
        <end position="290"/>
    </location>
    <ligand>
        <name>NAD(+)</name>
        <dbReference type="ChEBI" id="CHEBI:57540"/>
    </ligand>
</feature>